<name>A0A2I0XDR7_9ASPA</name>
<dbReference type="PANTHER" id="PTHR48451:SF1">
    <property type="entry name" value="DUF4218 DOMAIN-CONTAINING PROTEIN"/>
    <property type="match status" value="1"/>
</dbReference>
<evidence type="ECO:0000313" key="2">
    <source>
        <dbReference type="EMBL" id="PKU86043.1"/>
    </source>
</evidence>
<feature type="domain" description="DUF4218" evidence="1">
    <location>
        <begin position="1"/>
        <end position="77"/>
    </location>
</feature>
<keyword evidence="3" id="KW-1185">Reference proteome</keyword>
<evidence type="ECO:0000313" key="3">
    <source>
        <dbReference type="Proteomes" id="UP000233837"/>
    </source>
</evidence>
<accession>A0A2I0XDR7</accession>
<dbReference type="Proteomes" id="UP000233837">
    <property type="component" value="Unassembled WGS sequence"/>
</dbReference>
<evidence type="ECO:0000259" key="1">
    <source>
        <dbReference type="Pfam" id="PF13960"/>
    </source>
</evidence>
<dbReference type="PANTHER" id="PTHR48451">
    <property type="entry name" value="DUF4218 DOMAIN-CONTAINING PROTEIN"/>
    <property type="match status" value="1"/>
</dbReference>
<protein>
    <recommendedName>
        <fullName evidence="1">DUF4218 domain-containing protein</fullName>
    </recommendedName>
</protein>
<dbReference type="AlphaFoldDB" id="A0A2I0XDR7"/>
<dbReference type="Pfam" id="PF13960">
    <property type="entry name" value="DUF4218"/>
    <property type="match status" value="1"/>
</dbReference>
<gene>
    <name evidence="2" type="ORF">MA16_Dca001874</name>
</gene>
<organism evidence="2 3">
    <name type="scientific">Dendrobium catenatum</name>
    <dbReference type="NCBI Taxonomy" id="906689"/>
    <lineage>
        <taxon>Eukaryota</taxon>
        <taxon>Viridiplantae</taxon>
        <taxon>Streptophyta</taxon>
        <taxon>Embryophyta</taxon>
        <taxon>Tracheophyta</taxon>
        <taxon>Spermatophyta</taxon>
        <taxon>Magnoliopsida</taxon>
        <taxon>Liliopsida</taxon>
        <taxon>Asparagales</taxon>
        <taxon>Orchidaceae</taxon>
        <taxon>Epidendroideae</taxon>
        <taxon>Malaxideae</taxon>
        <taxon>Dendrobiinae</taxon>
        <taxon>Dendrobium</taxon>
    </lineage>
</organism>
<dbReference type="EMBL" id="KZ501954">
    <property type="protein sequence ID" value="PKU86043.1"/>
    <property type="molecule type" value="Genomic_DNA"/>
</dbReference>
<proteinExistence type="predicted"/>
<dbReference type="InterPro" id="IPR025452">
    <property type="entry name" value="DUF4218"/>
</dbReference>
<reference evidence="2 3" key="1">
    <citation type="journal article" date="2016" name="Sci. Rep.">
        <title>The Dendrobium catenatum Lindl. genome sequence provides insights into polysaccharide synthase, floral development and adaptive evolution.</title>
        <authorList>
            <person name="Zhang G.Q."/>
            <person name="Xu Q."/>
            <person name="Bian C."/>
            <person name="Tsai W.C."/>
            <person name="Yeh C.M."/>
            <person name="Liu K.W."/>
            <person name="Yoshida K."/>
            <person name="Zhang L.S."/>
            <person name="Chang S.B."/>
            <person name="Chen F."/>
            <person name="Shi Y."/>
            <person name="Su Y.Y."/>
            <person name="Zhang Y.Q."/>
            <person name="Chen L.J."/>
            <person name="Yin Y."/>
            <person name="Lin M."/>
            <person name="Huang H."/>
            <person name="Deng H."/>
            <person name="Wang Z.W."/>
            <person name="Zhu S.L."/>
            <person name="Zhao X."/>
            <person name="Deng C."/>
            <person name="Niu S.C."/>
            <person name="Huang J."/>
            <person name="Wang M."/>
            <person name="Liu G.H."/>
            <person name="Yang H.J."/>
            <person name="Xiao X.J."/>
            <person name="Hsiao Y.Y."/>
            <person name="Wu W.L."/>
            <person name="Chen Y.Y."/>
            <person name="Mitsuda N."/>
            <person name="Ohme-Takagi M."/>
            <person name="Luo Y.B."/>
            <person name="Van de Peer Y."/>
            <person name="Liu Z.J."/>
        </authorList>
    </citation>
    <scope>NUCLEOTIDE SEQUENCE [LARGE SCALE GENOMIC DNA]</scope>
    <source>
        <tissue evidence="2">The whole plant</tissue>
    </source>
</reference>
<sequence length="116" mass="13530">MHLIIHLATEERTGGPVYYRWMYPIERFMGKLKSYVQNRSCPEGSIAECYIVEECLTFYSLYFADHVEIRHNKVGRNEFADNVLNEGINIFVTNGQALGKREVKIFNDDTLVKAHR</sequence>
<reference evidence="2 3" key="2">
    <citation type="journal article" date="2017" name="Nature">
        <title>The Apostasia genome and the evolution of orchids.</title>
        <authorList>
            <person name="Zhang G.Q."/>
            <person name="Liu K.W."/>
            <person name="Li Z."/>
            <person name="Lohaus R."/>
            <person name="Hsiao Y.Y."/>
            <person name="Niu S.C."/>
            <person name="Wang J.Y."/>
            <person name="Lin Y.C."/>
            <person name="Xu Q."/>
            <person name="Chen L.J."/>
            <person name="Yoshida K."/>
            <person name="Fujiwara S."/>
            <person name="Wang Z.W."/>
            <person name="Zhang Y.Q."/>
            <person name="Mitsuda N."/>
            <person name="Wang M."/>
            <person name="Liu G.H."/>
            <person name="Pecoraro L."/>
            <person name="Huang H.X."/>
            <person name="Xiao X.J."/>
            <person name="Lin M."/>
            <person name="Wu X.Y."/>
            <person name="Wu W.L."/>
            <person name="Chen Y.Y."/>
            <person name="Chang S.B."/>
            <person name="Sakamoto S."/>
            <person name="Ohme-Takagi M."/>
            <person name="Yagi M."/>
            <person name="Zeng S.J."/>
            <person name="Shen C.Y."/>
            <person name="Yeh C.M."/>
            <person name="Luo Y.B."/>
            <person name="Tsai W.C."/>
            <person name="Van de Peer Y."/>
            <person name="Liu Z.J."/>
        </authorList>
    </citation>
    <scope>NUCLEOTIDE SEQUENCE [LARGE SCALE GENOMIC DNA]</scope>
    <source>
        <tissue evidence="2">The whole plant</tissue>
    </source>
</reference>